<organism evidence="2 3">
    <name type="scientific">Phototrophicus methaneseepsis</name>
    <dbReference type="NCBI Taxonomy" id="2710758"/>
    <lineage>
        <taxon>Bacteria</taxon>
        <taxon>Bacillati</taxon>
        <taxon>Chloroflexota</taxon>
        <taxon>Candidatus Thermofontia</taxon>
        <taxon>Phototrophicales</taxon>
        <taxon>Phototrophicaceae</taxon>
        <taxon>Phototrophicus</taxon>
    </lineage>
</organism>
<reference evidence="2 3" key="1">
    <citation type="submission" date="2020-02" db="EMBL/GenBank/DDBJ databases">
        <authorList>
            <person name="Zheng R.K."/>
            <person name="Sun C.M."/>
        </authorList>
    </citation>
    <scope>NUCLEOTIDE SEQUENCE [LARGE SCALE GENOMIC DNA]</scope>
    <source>
        <strain evidence="3">rifampicinis</strain>
    </source>
</reference>
<proteinExistence type="predicted"/>
<gene>
    <name evidence="2" type="ORF">G4Y79_08315</name>
</gene>
<evidence type="ECO:0000313" key="3">
    <source>
        <dbReference type="Proteomes" id="UP000594468"/>
    </source>
</evidence>
<dbReference type="PANTHER" id="PTHR12110">
    <property type="entry name" value="HYDROXYPYRUVATE ISOMERASE"/>
    <property type="match status" value="1"/>
</dbReference>
<evidence type="ECO:0000313" key="2">
    <source>
        <dbReference type="EMBL" id="QPC84365.1"/>
    </source>
</evidence>
<dbReference type="GO" id="GO:0016853">
    <property type="term" value="F:isomerase activity"/>
    <property type="evidence" value="ECO:0007669"/>
    <property type="project" value="UniProtKB-KW"/>
</dbReference>
<sequence>MQFSCHSWAFNDRTLPEALGTIARMGFRYVDIGNGPHFNIVRAANPNTRRTVAEELRDDLSLFNLRIADMYLMLPRISLSDEEKRRTDITLFKAVIPVLKALEAPGVTLSAGVIHPEDDTEAYERTVSALQEMLAAAQKADLPISVEPSLNSMVITPEQALKLIEDVPGLLLTLDWAHFIYQKTKPQDLAPLLPYARHVHVRQAAPNKIQVPFEKGKLELNDLMTQLQQAAYTGKLCVEYLLSEWAKPEKVSMVQEIMALRDALRDTRENAHISE</sequence>
<evidence type="ECO:0000259" key="1">
    <source>
        <dbReference type="Pfam" id="PF01261"/>
    </source>
</evidence>
<dbReference type="InterPro" id="IPR050312">
    <property type="entry name" value="IolE/XylAMocC-like"/>
</dbReference>
<dbReference type="RefSeq" id="WP_195172428.1">
    <property type="nucleotide sequence ID" value="NZ_CP062983.1"/>
</dbReference>
<dbReference type="InterPro" id="IPR036237">
    <property type="entry name" value="Xyl_isomerase-like_sf"/>
</dbReference>
<dbReference type="SUPFAM" id="SSF51658">
    <property type="entry name" value="Xylose isomerase-like"/>
    <property type="match status" value="1"/>
</dbReference>
<keyword evidence="3" id="KW-1185">Reference proteome</keyword>
<accession>A0A7S8ECC8</accession>
<name>A0A7S8ECC8_9CHLR</name>
<dbReference type="Proteomes" id="UP000594468">
    <property type="component" value="Chromosome"/>
</dbReference>
<dbReference type="KEGG" id="pmet:G4Y79_08315"/>
<feature type="domain" description="Xylose isomerase-like TIM barrel" evidence="1">
    <location>
        <begin position="22"/>
        <end position="249"/>
    </location>
</feature>
<dbReference type="Gene3D" id="3.20.20.150">
    <property type="entry name" value="Divalent-metal-dependent TIM barrel enzymes"/>
    <property type="match status" value="1"/>
</dbReference>
<keyword evidence="2" id="KW-0413">Isomerase</keyword>
<dbReference type="Pfam" id="PF01261">
    <property type="entry name" value="AP_endonuc_2"/>
    <property type="match status" value="1"/>
</dbReference>
<dbReference type="InterPro" id="IPR013022">
    <property type="entry name" value="Xyl_isomerase-like_TIM-brl"/>
</dbReference>
<protein>
    <submittedName>
        <fullName evidence="2">Sugar phosphate isomerase/epimerase</fullName>
    </submittedName>
</protein>
<dbReference type="AlphaFoldDB" id="A0A7S8ECC8"/>
<dbReference type="PANTHER" id="PTHR12110:SF21">
    <property type="entry name" value="XYLOSE ISOMERASE-LIKE TIM BARREL DOMAIN-CONTAINING PROTEIN"/>
    <property type="match status" value="1"/>
</dbReference>
<dbReference type="EMBL" id="CP062983">
    <property type="protein sequence ID" value="QPC84365.1"/>
    <property type="molecule type" value="Genomic_DNA"/>
</dbReference>